<dbReference type="Gene3D" id="6.10.190.10">
    <property type="match status" value="1"/>
</dbReference>
<dbReference type="KEGG" id="tmo:TMO_3061"/>
<evidence type="ECO:0000256" key="15">
    <source>
        <dbReference type="SAM" id="MobiDB-lite"/>
    </source>
</evidence>
<dbReference type="SUPFAM" id="SSF53732">
    <property type="entry name" value="Aconitase iron-sulfur domain"/>
    <property type="match status" value="1"/>
</dbReference>
<organism evidence="18 19">
    <name type="scientific">Tistrella mobilis (strain KA081020-065)</name>
    <dbReference type="NCBI Taxonomy" id="1110502"/>
    <lineage>
        <taxon>Bacteria</taxon>
        <taxon>Pseudomonadati</taxon>
        <taxon>Pseudomonadota</taxon>
        <taxon>Alphaproteobacteria</taxon>
        <taxon>Geminicoccales</taxon>
        <taxon>Geminicoccaceae</taxon>
        <taxon>Tistrella</taxon>
    </lineage>
</organism>
<keyword evidence="11 14" id="KW-0411">Iron-sulfur</keyword>
<comment type="subunit">
    <text evidence="5">Monomer.</text>
</comment>
<comment type="function">
    <text evidence="2">Involved in the catabolism of short chain fatty acids (SCFA) via the tricarboxylic acid (TCA)(acetyl degradation route) and probably the 2-methylcitrate cycle I (propionate degradation route). Catalyzes the reversible isomerization of citrate to isocitrate via cis-aconitate. Could catalyze the hydration of 2-methyl-cis-aconitate to yield (2R,3S)-2-methylisocitrate. The apo form of AcnA functions as a RNA-binding regulatory protein.</text>
</comment>
<evidence type="ECO:0000256" key="13">
    <source>
        <dbReference type="ARBA" id="ARBA00023501"/>
    </source>
</evidence>
<dbReference type="GO" id="GO:0003723">
    <property type="term" value="F:RNA binding"/>
    <property type="evidence" value="ECO:0007669"/>
    <property type="project" value="UniProtKB-KW"/>
</dbReference>
<keyword evidence="8" id="KW-0479">Metal-binding</keyword>
<dbReference type="InterPro" id="IPR036008">
    <property type="entry name" value="Aconitase_4Fe-4S_dom"/>
</dbReference>
<evidence type="ECO:0000256" key="5">
    <source>
        <dbReference type="ARBA" id="ARBA00011245"/>
    </source>
</evidence>
<dbReference type="NCBIfam" id="NF006757">
    <property type="entry name" value="PRK09277.1"/>
    <property type="match status" value="1"/>
</dbReference>
<dbReference type="InterPro" id="IPR001030">
    <property type="entry name" value="Acoase/IPM_deHydtase_lsu_aba"/>
</dbReference>
<dbReference type="PROSITE" id="PS01244">
    <property type="entry name" value="ACONITASE_2"/>
    <property type="match status" value="1"/>
</dbReference>
<evidence type="ECO:0000256" key="3">
    <source>
        <dbReference type="ARBA" id="ARBA00004717"/>
    </source>
</evidence>
<keyword evidence="12 14" id="KW-0456">Lyase</keyword>
<reference evidence="18 19" key="1">
    <citation type="journal article" date="2012" name="J. Am. Chem. Soc.">
        <title>Bacterial biosynthesis and maturation of the didemnin anti-cancer agents.</title>
        <authorList>
            <person name="Xu Y."/>
            <person name="Kersten R.D."/>
            <person name="Nam S.J."/>
            <person name="Lu L."/>
            <person name="Al-Suwailem A.M."/>
            <person name="Zheng H."/>
            <person name="Fenical W."/>
            <person name="Dorrestein P.C."/>
            <person name="Moore B.S."/>
            <person name="Qian P.Y."/>
        </authorList>
    </citation>
    <scope>NUCLEOTIDE SEQUENCE [LARGE SCALE GENOMIC DNA]</scope>
    <source>
        <strain evidence="18 19">KA081020-065</strain>
    </source>
</reference>
<dbReference type="InterPro" id="IPR015931">
    <property type="entry name" value="Acnase/IPM_dHydase_lsu_aba_1/3"/>
</dbReference>
<dbReference type="EMBL" id="CP003236">
    <property type="protein sequence ID" value="AFK54899.1"/>
    <property type="molecule type" value="Genomic_DNA"/>
</dbReference>
<dbReference type="GO" id="GO:0046872">
    <property type="term" value="F:metal ion binding"/>
    <property type="evidence" value="ECO:0007669"/>
    <property type="project" value="UniProtKB-KW"/>
</dbReference>
<comment type="catalytic activity">
    <reaction evidence="13 14">
        <text>citrate = D-threo-isocitrate</text>
        <dbReference type="Rhea" id="RHEA:10336"/>
        <dbReference type="ChEBI" id="CHEBI:15562"/>
        <dbReference type="ChEBI" id="CHEBI:16947"/>
        <dbReference type="EC" id="4.2.1.3"/>
    </reaction>
</comment>
<name>I3TQ61_TISMK</name>
<evidence type="ECO:0000313" key="19">
    <source>
        <dbReference type="Proteomes" id="UP000005258"/>
    </source>
</evidence>
<dbReference type="Gene3D" id="3.30.499.10">
    <property type="entry name" value="Aconitase, domain 3"/>
    <property type="match status" value="2"/>
</dbReference>
<feature type="region of interest" description="Disordered" evidence="15">
    <location>
        <begin position="737"/>
        <end position="756"/>
    </location>
</feature>
<dbReference type="InterPro" id="IPR018136">
    <property type="entry name" value="Aconitase_4Fe-4S_BS"/>
</dbReference>
<comment type="function">
    <text evidence="14">Catalyzes the isomerization of citrate to isocitrate via cis-aconitate.</text>
</comment>
<dbReference type="FunFam" id="3.30.499.10:FF:000002">
    <property type="entry name" value="Aconitate hydratase"/>
    <property type="match status" value="1"/>
</dbReference>
<keyword evidence="19" id="KW-1185">Reference proteome</keyword>
<dbReference type="Gene3D" id="3.20.19.10">
    <property type="entry name" value="Aconitase, domain 4"/>
    <property type="match status" value="1"/>
</dbReference>
<dbReference type="GO" id="GO:0051539">
    <property type="term" value="F:4 iron, 4 sulfur cluster binding"/>
    <property type="evidence" value="ECO:0007669"/>
    <property type="project" value="UniProtKB-KW"/>
</dbReference>
<evidence type="ECO:0000259" key="16">
    <source>
        <dbReference type="Pfam" id="PF00330"/>
    </source>
</evidence>
<evidence type="ECO:0000256" key="1">
    <source>
        <dbReference type="ARBA" id="ARBA00001966"/>
    </source>
</evidence>
<dbReference type="eggNOG" id="COG1048">
    <property type="taxonomic scope" value="Bacteria"/>
</dbReference>
<keyword evidence="10 14" id="KW-0408">Iron</keyword>
<dbReference type="UniPathway" id="UPA00223">
    <property type="reaction ID" value="UER00718"/>
</dbReference>
<dbReference type="Pfam" id="PF00330">
    <property type="entry name" value="Aconitase"/>
    <property type="match status" value="1"/>
</dbReference>
<feature type="domain" description="Aconitase A/isopropylmalate dehydratase small subunit swivel" evidence="17">
    <location>
        <begin position="695"/>
        <end position="743"/>
    </location>
</feature>
<dbReference type="InterPro" id="IPR006249">
    <property type="entry name" value="Aconitase/IRP2"/>
</dbReference>
<keyword evidence="9" id="KW-0694">RNA-binding</keyword>
<feature type="compositionally biased region" description="Basic and acidic residues" evidence="15">
    <location>
        <begin position="746"/>
        <end position="756"/>
    </location>
</feature>
<dbReference type="EC" id="4.2.1.3" evidence="14"/>
<accession>I3TQ61</accession>
<dbReference type="SUPFAM" id="SSF52016">
    <property type="entry name" value="LeuD/IlvD-like"/>
    <property type="match status" value="1"/>
</dbReference>
<keyword evidence="6 14" id="KW-0004">4Fe-4S</keyword>
<comment type="cofactor">
    <cofactor evidence="1">
        <name>[4Fe-4S] cluster</name>
        <dbReference type="ChEBI" id="CHEBI:49883"/>
    </cofactor>
</comment>
<sequence length="756" mass="81261">MTANRLDSFSTRSTLTVDGKAYDYFSLPKAEAAGLEGVSQLPFSLKVLLENLLRYEDGRSVTDADVKALVAWVKDRKSDHEIAYRPARVLMQDFTGVPAVVDLATMRAAMKQLGGDVNRINPLSPVDLVIDHSVQVDRFGTPTAFEENVDLEMERNAERYSFLRWGQGAFNNFRVVPPGTGICHQVNLEYLAKTVWTAEEDGRTVAYPDTLVGTDSHTTMVNGLAVLGWGVGGIEAEAAMLGQPVSMVIPEVIGFKLTGKLKEGTTATDLVLTVTQMLRKKGVVGKFVEFYGEGLDNMVLTDRATIANMAPEYGATCGFFPIDGETLNYLRLSGRDDETVALVEAYAKAQGMWREAGSPDPVFTDTLELDMSTVEPSLAGPKRPQDRVPLSTVPASFRESLPTLTKNKGTAADVVAEVAGADYKLAHGHVAIAAITSCTNTSNPDVMLGAGLVAKKAVERGLTVKPWVKTSLAPGSKVVTEYLRAAGVQDALDALGFNLVGYGCTTCIGNSGPLAEPISAAVNASDLVVTSVLSGNRNFEGRVNPDVRANYLASPMLVVVYAIAGSVLVDLDKEPLGHDKDGSPVFLRDIWPTSAEIRETVRSVITSQMFRGEYADVFSGDAAWQAIQAPEGETYEWDDASTYVKMPPYFDGMSPVASDEIAPINGARALAILGDSVTTDHISPAGNIAKNSPAARYLTEHGVAPADFNSYGARRGNHEVMMRGTFANVRIRNEMVPGVEGGVHPPHPDRRAAQHL</sequence>
<dbReference type="Proteomes" id="UP000005258">
    <property type="component" value="Chromosome"/>
</dbReference>
<evidence type="ECO:0000313" key="18">
    <source>
        <dbReference type="EMBL" id="AFK54899.1"/>
    </source>
</evidence>
<evidence type="ECO:0000256" key="10">
    <source>
        <dbReference type="ARBA" id="ARBA00023004"/>
    </source>
</evidence>
<evidence type="ECO:0000256" key="7">
    <source>
        <dbReference type="ARBA" id="ARBA00022532"/>
    </source>
</evidence>
<dbReference type="AlphaFoldDB" id="I3TQ61"/>
<evidence type="ECO:0000256" key="4">
    <source>
        <dbReference type="ARBA" id="ARBA00007185"/>
    </source>
</evidence>
<dbReference type="GO" id="GO:0006099">
    <property type="term" value="P:tricarboxylic acid cycle"/>
    <property type="evidence" value="ECO:0007669"/>
    <property type="project" value="UniProtKB-UniPathway"/>
</dbReference>
<keyword evidence="7" id="KW-0816">Tricarboxylic acid cycle</keyword>
<evidence type="ECO:0000256" key="2">
    <source>
        <dbReference type="ARBA" id="ARBA00002737"/>
    </source>
</evidence>
<protein>
    <recommendedName>
        <fullName evidence="14">Aconitate hydratase</fullName>
        <shortName evidence="14">Aconitase</shortName>
        <ecNumber evidence="14">4.2.1.3</ecNumber>
    </recommendedName>
</protein>
<evidence type="ECO:0000256" key="9">
    <source>
        <dbReference type="ARBA" id="ARBA00022884"/>
    </source>
</evidence>
<dbReference type="PROSITE" id="PS00450">
    <property type="entry name" value="ACONITASE_1"/>
    <property type="match status" value="1"/>
</dbReference>
<evidence type="ECO:0000256" key="8">
    <source>
        <dbReference type="ARBA" id="ARBA00022723"/>
    </source>
</evidence>
<evidence type="ECO:0000256" key="6">
    <source>
        <dbReference type="ARBA" id="ARBA00022485"/>
    </source>
</evidence>
<evidence type="ECO:0000256" key="14">
    <source>
        <dbReference type="RuleBase" id="RU361275"/>
    </source>
</evidence>
<dbReference type="CDD" id="cd01586">
    <property type="entry name" value="AcnA_IRP"/>
    <property type="match status" value="1"/>
</dbReference>
<dbReference type="NCBIfam" id="TIGR01341">
    <property type="entry name" value="aconitase_1"/>
    <property type="match status" value="1"/>
</dbReference>
<comment type="similarity">
    <text evidence="4 14">Belongs to the aconitase/IPM isomerase family.</text>
</comment>
<dbReference type="InterPro" id="IPR000573">
    <property type="entry name" value="AconitaseA/IPMdHydase_ssu_swvl"/>
</dbReference>
<evidence type="ECO:0000256" key="11">
    <source>
        <dbReference type="ARBA" id="ARBA00023014"/>
    </source>
</evidence>
<dbReference type="PRINTS" id="PR00415">
    <property type="entry name" value="ACONITASE"/>
</dbReference>
<dbReference type="HOGENOM" id="CLU_013476_2_1_5"/>
<dbReference type="Pfam" id="PF00694">
    <property type="entry name" value="Aconitase_C"/>
    <property type="match status" value="1"/>
</dbReference>
<proteinExistence type="inferred from homology"/>
<dbReference type="NCBIfam" id="NF009520">
    <property type="entry name" value="PRK12881.1"/>
    <property type="match status" value="1"/>
</dbReference>
<dbReference type="GO" id="GO:0003994">
    <property type="term" value="F:aconitate hydratase activity"/>
    <property type="evidence" value="ECO:0007669"/>
    <property type="project" value="UniProtKB-EC"/>
</dbReference>
<dbReference type="InterPro" id="IPR015928">
    <property type="entry name" value="Aconitase/3IPM_dehydase_swvl"/>
</dbReference>
<dbReference type="FunFam" id="3.30.499.10:FF:000020">
    <property type="entry name" value="Aconitate hydratase A"/>
    <property type="match status" value="1"/>
</dbReference>
<dbReference type="STRING" id="1110502.TMO_3061"/>
<evidence type="ECO:0000256" key="12">
    <source>
        <dbReference type="ARBA" id="ARBA00023239"/>
    </source>
</evidence>
<comment type="pathway">
    <text evidence="3">Carbohydrate metabolism; tricarboxylic acid cycle; isocitrate from oxaloacetate: step 2/2.</text>
</comment>
<dbReference type="PATRIC" id="fig|1110502.3.peg.3139"/>
<feature type="domain" description="Aconitase/3-isopropylmalate dehydratase large subunit alpha/beta/alpha" evidence="16">
    <location>
        <begin position="77"/>
        <end position="565"/>
    </location>
</feature>
<dbReference type="PANTHER" id="PTHR11670">
    <property type="entry name" value="ACONITASE/IRON-RESPONSIVE ELEMENT FAMILY MEMBER"/>
    <property type="match status" value="1"/>
</dbReference>
<gene>
    <name evidence="18" type="ordered locus">TMO_3061</name>
</gene>
<evidence type="ECO:0000259" key="17">
    <source>
        <dbReference type="Pfam" id="PF00694"/>
    </source>
</evidence>